<keyword evidence="5 7" id="KW-0472">Membrane</keyword>
<dbReference type="Pfam" id="PF07715">
    <property type="entry name" value="Plug"/>
    <property type="match status" value="1"/>
</dbReference>
<evidence type="ECO:0000313" key="11">
    <source>
        <dbReference type="Proteomes" id="UP000421408"/>
    </source>
</evidence>
<feature type="domain" description="TonB-dependent receptor plug" evidence="9">
    <location>
        <begin position="135"/>
        <end position="236"/>
    </location>
</feature>
<dbReference type="SUPFAM" id="SSF49464">
    <property type="entry name" value="Carboxypeptidase regulatory domain-like"/>
    <property type="match status" value="1"/>
</dbReference>
<dbReference type="InterPro" id="IPR036942">
    <property type="entry name" value="Beta-barrel_TonB_sf"/>
</dbReference>
<evidence type="ECO:0000256" key="5">
    <source>
        <dbReference type="ARBA" id="ARBA00023136"/>
    </source>
</evidence>
<dbReference type="InterPro" id="IPR023997">
    <property type="entry name" value="TonB-dep_OMP_SusC/RagA_CS"/>
</dbReference>
<dbReference type="InterPro" id="IPR037066">
    <property type="entry name" value="Plug_dom_sf"/>
</dbReference>
<keyword evidence="8" id="KW-0732">Signal</keyword>
<dbReference type="Proteomes" id="UP000421408">
    <property type="component" value="Unassembled WGS sequence"/>
</dbReference>
<dbReference type="AlphaFoldDB" id="A0AA90UXA0"/>
<organism evidence="10 11">
    <name type="scientific">Segatella copri</name>
    <dbReference type="NCBI Taxonomy" id="165179"/>
    <lineage>
        <taxon>Bacteria</taxon>
        <taxon>Pseudomonadati</taxon>
        <taxon>Bacteroidota</taxon>
        <taxon>Bacteroidia</taxon>
        <taxon>Bacteroidales</taxon>
        <taxon>Prevotellaceae</taxon>
        <taxon>Segatella</taxon>
    </lineage>
</organism>
<evidence type="ECO:0000256" key="8">
    <source>
        <dbReference type="SAM" id="SignalP"/>
    </source>
</evidence>
<dbReference type="Gene3D" id="2.60.40.1120">
    <property type="entry name" value="Carboxypeptidase-like, regulatory domain"/>
    <property type="match status" value="1"/>
</dbReference>
<comment type="caution">
    <text evidence="10">The sequence shown here is derived from an EMBL/GenBank/DDBJ whole genome shotgun (WGS) entry which is preliminary data.</text>
</comment>
<keyword evidence="3 7" id="KW-1134">Transmembrane beta strand</keyword>
<accession>A0AA90UXA0</accession>
<dbReference type="PROSITE" id="PS52016">
    <property type="entry name" value="TONB_DEPENDENT_REC_3"/>
    <property type="match status" value="1"/>
</dbReference>
<evidence type="ECO:0000256" key="2">
    <source>
        <dbReference type="ARBA" id="ARBA00022448"/>
    </source>
</evidence>
<evidence type="ECO:0000256" key="3">
    <source>
        <dbReference type="ARBA" id="ARBA00022452"/>
    </source>
</evidence>
<proteinExistence type="inferred from homology"/>
<evidence type="ECO:0000256" key="7">
    <source>
        <dbReference type="PROSITE-ProRule" id="PRU01360"/>
    </source>
</evidence>
<sequence>MNLNLKKSMLLVGALASLGLSYTTEAWAASPSQSVNAVQQAKKVTGNVSDAEGPIIGASVVEKGNPGNGTVTDLDGNFTLNVKPGATIVITYIGYQKQEIAVGNQSNISVTMKTDDKTLDEVVVVGYGVQKKKLVTGATIEVKGDDIQKMNTTQVLGALQSQTPGVNIQANSGQPGDGFKISIRGAGTNGNTAPLYIIDGVAGDINSLNPADIERLDVLKDAASCAIYGSAAANGVILVTTKQGKQGKVQVTYDANVGWSNVYRLPQMLTAKQYMDVQNMVRYNSGSAQWDWSKYIDEDLLKAYNDGTNAGTDWVDAIRNKNAVTTSHALNVTGGSDRSTFSVGTGYQYQDGVFGNVVKSDFRRFTFRINSEHVIYRNAKGRDIVKIGENVYYQHKQTQGLQIGNQYSNELSNMLRANPCVPIYNKDGGYFDWNDIKASGTDGWQSYNTYTSNPILRMVNSQSGNNKSINQNLHATGYLEISPIKGLTYRGQLNYNQNTWTWRAYLPIFSANEMTADTYRKTDNATNQIGTSWGWSTTNTLNYKFDLNKQHNFDILVGTEYGESRPDFGFSLSANTTNSVFGDLTHAYMDFMKDRTAATVSGSPNSDSRSMSYFGRVNYNFNEKYMLSAIMRADGNSKFAPGKRWGYFPSVSAGWVISNEKFMAKTASWLDFLKLRAGWGQNGNAQTVSNFEWQSTFAYNSTSYYSFNSSKDSFVSGASPSRLENQELTWETSEQTNIGLDARFLRGRLGFTFDWYDKKTKDLLVDVPVDATTGFSTMKKNAGTVENKGIELALNWNDKIGKDFQYNVGWNMAYNHNEVTAINSSQNYNDGGNDLLSQGTGVIARFEVGHPIGYFWGYKTDGVMQNPADVQAYLDKNCNGDAANSLQGASIKPGDLKFVDTNGDGRITSDDKTEIGNPHPDVTMGINLGASYKGFDISVVGYAALGQQVARSFRKFADGEAENYTTEVFSYWHGEGTSNKYPLLAKMNEGPNWQQISDIYIENASYFRLQNLTVGYDFTKIWKNSPFSQLRLYFAAQNLFTITGYKGMDPENGMALNSGESWVTGVDVGNYPQPRTYMVGVNVKF</sequence>
<name>A0AA90UXA0_9BACT</name>
<gene>
    <name evidence="10" type="ORF">F7D74_09135</name>
</gene>
<feature type="chain" id="PRO_5041697377" evidence="8">
    <location>
        <begin position="29"/>
        <end position="1085"/>
    </location>
</feature>
<dbReference type="InterPro" id="IPR012910">
    <property type="entry name" value="Plug_dom"/>
</dbReference>
<dbReference type="NCBIfam" id="TIGR04056">
    <property type="entry name" value="OMP_RagA_SusC"/>
    <property type="match status" value="1"/>
</dbReference>
<dbReference type="FunFam" id="2.60.40.1120:FF:000003">
    <property type="entry name" value="Outer membrane protein Omp121"/>
    <property type="match status" value="1"/>
</dbReference>
<dbReference type="RefSeq" id="WP_153118997.1">
    <property type="nucleotide sequence ID" value="NZ_VZCC01000062.1"/>
</dbReference>
<dbReference type="InterPro" id="IPR023996">
    <property type="entry name" value="TonB-dep_OMP_SusC/RagA"/>
</dbReference>
<dbReference type="InterPro" id="IPR039426">
    <property type="entry name" value="TonB-dep_rcpt-like"/>
</dbReference>
<reference evidence="11" key="1">
    <citation type="submission" date="2019-09" db="EMBL/GenBank/DDBJ databases">
        <title>Distinct polysaccharide growth profiles of human intestinal Prevotella copri isolates.</title>
        <authorList>
            <person name="Fehlner-Peach H."/>
            <person name="Magnabosco C."/>
            <person name="Raghavan V."/>
            <person name="Scher J.U."/>
            <person name="Tett A."/>
            <person name="Cox L.M."/>
            <person name="Gottsegen C."/>
            <person name="Watters A."/>
            <person name="Wiltshire- Gordon J.D."/>
            <person name="Segata N."/>
            <person name="Bonneau R."/>
            <person name="Littman D.R."/>
        </authorList>
    </citation>
    <scope>NUCLEOTIDE SEQUENCE [LARGE SCALE GENOMIC DNA]</scope>
    <source>
        <strain evidence="11">iAA108</strain>
    </source>
</reference>
<dbReference type="GO" id="GO:0009279">
    <property type="term" value="C:cell outer membrane"/>
    <property type="evidence" value="ECO:0007669"/>
    <property type="project" value="UniProtKB-SubCell"/>
</dbReference>
<keyword evidence="4 7" id="KW-0812">Transmembrane</keyword>
<dbReference type="SUPFAM" id="SSF56935">
    <property type="entry name" value="Porins"/>
    <property type="match status" value="1"/>
</dbReference>
<dbReference type="NCBIfam" id="TIGR04057">
    <property type="entry name" value="SusC_RagA_signa"/>
    <property type="match status" value="1"/>
</dbReference>
<keyword evidence="2 7" id="KW-0813">Transport</keyword>
<evidence type="ECO:0000259" key="9">
    <source>
        <dbReference type="Pfam" id="PF07715"/>
    </source>
</evidence>
<dbReference type="Pfam" id="PF13715">
    <property type="entry name" value="CarbopepD_reg_2"/>
    <property type="match status" value="1"/>
</dbReference>
<dbReference type="InterPro" id="IPR008969">
    <property type="entry name" value="CarboxyPept-like_regulatory"/>
</dbReference>
<comment type="similarity">
    <text evidence="7">Belongs to the TonB-dependent receptor family.</text>
</comment>
<dbReference type="Gene3D" id="2.40.170.20">
    <property type="entry name" value="TonB-dependent receptor, beta-barrel domain"/>
    <property type="match status" value="1"/>
</dbReference>
<protein>
    <submittedName>
        <fullName evidence="10">TonB-dependent receptor</fullName>
    </submittedName>
</protein>
<evidence type="ECO:0000313" key="10">
    <source>
        <dbReference type="EMBL" id="MQN84133.1"/>
    </source>
</evidence>
<dbReference type="EMBL" id="VZCC01000062">
    <property type="protein sequence ID" value="MQN84133.1"/>
    <property type="molecule type" value="Genomic_DNA"/>
</dbReference>
<evidence type="ECO:0000256" key="6">
    <source>
        <dbReference type="ARBA" id="ARBA00023237"/>
    </source>
</evidence>
<evidence type="ECO:0000256" key="1">
    <source>
        <dbReference type="ARBA" id="ARBA00004571"/>
    </source>
</evidence>
<keyword evidence="6 7" id="KW-0998">Cell outer membrane</keyword>
<dbReference type="Gene3D" id="2.170.130.10">
    <property type="entry name" value="TonB-dependent receptor, plug domain"/>
    <property type="match status" value="1"/>
</dbReference>
<keyword evidence="10" id="KW-0675">Receptor</keyword>
<evidence type="ECO:0000256" key="4">
    <source>
        <dbReference type="ARBA" id="ARBA00022692"/>
    </source>
</evidence>
<feature type="signal peptide" evidence="8">
    <location>
        <begin position="1"/>
        <end position="28"/>
    </location>
</feature>
<comment type="subcellular location">
    <subcellularLocation>
        <location evidence="1 7">Cell outer membrane</location>
        <topology evidence="1 7">Multi-pass membrane protein</topology>
    </subcellularLocation>
</comment>